<reference evidence="1" key="2">
    <citation type="journal article" date="2020" name="Nat. Commun.">
        <title>Large-scale genome sequencing of mycorrhizal fungi provides insights into the early evolution of symbiotic traits.</title>
        <authorList>
            <person name="Miyauchi S."/>
            <person name="Kiss E."/>
            <person name="Kuo A."/>
            <person name="Drula E."/>
            <person name="Kohler A."/>
            <person name="Sanchez-Garcia M."/>
            <person name="Morin E."/>
            <person name="Andreopoulos B."/>
            <person name="Barry K.W."/>
            <person name="Bonito G."/>
            <person name="Buee M."/>
            <person name="Carver A."/>
            <person name="Chen C."/>
            <person name="Cichocki N."/>
            <person name="Clum A."/>
            <person name="Culley D."/>
            <person name="Crous P.W."/>
            <person name="Fauchery L."/>
            <person name="Girlanda M."/>
            <person name="Hayes R.D."/>
            <person name="Keri Z."/>
            <person name="LaButti K."/>
            <person name="Lipzen A."/>
            <person name="Lombard V."/>
            <person name="Magnuson J."/>
            <person name="Maillard F."/>
            <person name="Murat C."/>
            <person name="Nolan M."/>
            <person name="Ohm R.A."/>
            <person name="Pangilinan J."/>
            <person name="Pereira M.F."/>
            <person name="Perotto S."/>
            <person name="Peter M."/>
            <person name="Pfister S."/>
            <person name="Riley R."/>
            <person name="Sitrit Y."/>
            <person name="Stielow J.B."/>
            <person name="Szollosi G."/>
            <person name="Zifcakova L."/>
            <person name="Stursova M."/>
            <person name="Spatafora J.W."/>
            <person name="Tedersoo L."/>
            <person name="Vaario L.M."/>
            <person name="Yamada A."/>
            <person name="Yan M."/>
            <person name="Wang P."/>
            <person name="Xu J."/>
            <person name="Bruns T."/>
            <person name="Baldrian P."/>
            <person name="Vilgalys R."/>
            <person name="Dunand C."/>
            <person name="Henrissat B."/>
            <person name="Grigoriev I.V."/>
            <person name="Hibbett D."/>
            <person name="Nagy L.G."/>
            <person name="Martin F.M."/>
        </authorList>
    </citation>
    <scope>NUCLEOTIDE SEQUENCE</scope>
    <source>
        <strain evidence="1">P2</strain>
    </source>
</reference>
<dbReference type="Proteomes" id="UP000886501">
    <property type="component" value="Unassembled WGS sequence"/>
</dbReference>
<name>A0ACB6ZA47_THEGA</name>
<proteinExistence type="predicted"/>
<protein>
    <submittedName>
        <fullName evidence="1">Uncharacterized protein</fullName>
    </submittedName>
</protein>
<sequence length="53" mass="5725">MAREGVESKTSSGIVGFECRMEASSLTGVVKVLSVRPDVPTLDSKFLAHWSMP</sequence>
<accession>A0ACB6ZA47</accession>
<evidence type="ECO:0000313" key="1">
    <source>
        <dbReference type="EMBL" id="KAF9646614.1"/>
    </source>
</evidence>
<evidence type="ECO:0000313" key="2">
    <source>
        <dbReference type="Proteomes" id="UP000886501"/>
    </source>
</evidence>
<comment type="caution">
    <text evidence="1">The sequence shown here is derived from an EMBL/GenBank/DDBJ whole genome shotgun (WGS) entry which is preliminary data.</text>
</comment>
<organism evidence="1 2">
    <name type="scientific">Thelephora ganbajun</name>
    <name type="common">Ganba fungus</name>
    <dbReference type="NCBI Taxonomy" id="370292"/>
    <lineage>
        <taxon>Eukaryota</taxon>
        <taxon>Fungi</taxon>
        <taxon>Dikarya</taxon>
        <taxon>Basidiomycota</taxon>
        <taxon>Agaricomycotina</taxon>
        <taxon>Agaricomycetes</taxon>
        <taxon>Thelephorales</taxon>
        <taxon>Thelephoraceae</taxon>
        <taxon>Thelephora</taxon>
    </lineage>
</organism>
<reference evidence="1" key="1">
    <citation type="submission" date="2019-10" db="EMBL/GenBank/DDBJ databases">
        <authorList>
            <consortium name="DOE Joint Genome Institute"/>
            <person name="Kuo A."/>
            <person name="Miyauchi S."/>
            <person name="Kiss E."/>
            <person name="Drula E."/>
            <person name="Kohler A."/>
            <person name="Sanchez-Garcia M."/>
            <person name="Andreopoulos B."/>
            <person name="Barry K.W."/>
            <person name="Bonito G."/>
            <person name="Buee M."/>
            <person name="Carver A."/>
            <person name="Chen C."/>
            <person name="Cichocki N."/>
            <person name="Clum A."/>
            <person name="Culley D."/>
            <person name="Crous P.W."/>
            <person name="Fauchery L."/>
            <person name="Girlanda M."/>
            <person name="Hayes R."/>
            <person name="Keri Z."/>
            <person name="Labutti K."/>
            <person name="Lipzen A."/>
            <person name="Lombard V."/>
            <person name="Magnuson J."/>
            <person name="Maillard F."/>
            <person name="Morin E."/>
            <person name="Murat C."/>
            <person name="Nolan M."/>
            <person name="Ohm R."/>
            <person name="Pangilinan J."/>
            <person name="Pereira M."/>
            <person name="Perotto S."/>
            <person name="Peter M."/>
            <person name="Riley R."/>
            <person name="Sitrit Y."/>
            <person name="Stielow B."/>
            <person name="Szollosi G."/>
            <person name="Zifcakova L."/>
            <person name="Stursova M."/>
            <person name="Spatafora J.W."/>
            <person name="Tedersoo L."/>
            <person name="Vaario L.-M."/>
            <person name="Yamada A."/>
            <person name="Yan M."/>
            <person name="Wang P."/>
            <person name="Xu J."/>
            <person name="Bruns T."/>
            <person name="Baldrian P."/>
            <person name="Vilgalys R."/>
            <person name="Henrissat B."/>
            <person name="Grigoriev I.V."/>
            <person name="Hibbett D."/>
            <person name="Nagy L.G."/>
            <person name="Martin F.M."/>
        </authorList>
    </citation>
    <scope>NUCLEOTIDE SEQUENCE</scope>
    <source>
        <strain evidence="1">P2</strain>
    </source>
</reference>
<keyword evidence="2" id="KW-1185">Reference proteome</keyword>
<dbReference type="EMBL" id="MU118053">
    <property type="protein sequence ID" value="KAF9646614.1"/>
    <property type="molecule type" value="Genomic_DNA"/>
</dbReference>
<gene>
    <name evidence="1" type="ORF">BDM02DRAFT_3118336</name>
</gene>